<feature type="non-terminal residue" evidence="1">
    <location>
        <position position="172"/>
    </location>
</feature>
<dbReference type="AlphaFoldDB" id="A0A0H2RBN2"/>
<protein>
    <submittedName>
        <fullName evidence="1">Uncharacterized protein</fullName>
    </submittedName>
</protein>
<accession>A0A0H2RBN2</accession>
<proteinExistence type="predicted"/>
<evidence type="ECO:0000313" key="1">
    <source>
        <dbReference type="EMBL" id="KLO09285.1"/>
    </source>
</evidence>
<gene>
    <name evidence="1" type="ORF">SCHPADRAFT_907862</name>
</gene>
<reference evidence="1 2" key="1">
    <citation type="submission" date="2015-04" db="EMBL/GenBank/DDBJ databases">
        <title>Complete genome sequence of Schizopora paradoxa KUC8140, a cosmopolitan wood degrader in East Asia.</title>
        <authorList>
            <consortium name="DOE Joint Genome Institute"/>
            <person name="Min B."/>
            <person name="Park H."/>
            <person name="Jang Y."/>
            <person name="Kim J.-J."/>
            <person name="Kim K.H."/>
            <person name="Pangilinan J."/>
            <person name="Lipzen A."/>
            <person name="Riley R."/>
            <person name="Grigoriev I.V."/>
            <person name="Spatafora J.W."/>
            <person name="Choi I.-G."/>
        </authorList>
    </citation>
    <scope>NUCLEOTIDE SEQUENCE [LARGE SCALE GENOMIC DNA]</scope>
    <source>
        <strain evidence="1 2">KUC8140</strain>
    </source>
</reference>
<sequence length="172" mass="19445">MRKMDTIDPVKSPKCTLSRILPPFLRRDDFSFLLTTTLGAQARLQIKAFGCRQPTVPSRSMTRASWERKGMPCSGSGGAIGFVSDWRSVKEEESGERELEGEMSDSRAHSGQVDLRRHTTLHQIQLIPTNPSSRRLSLVSSPWSQKLKARRRGCAYASFDLYVSQESLRKMI</sequence>
<dbReference type="Proteomes" id="UP000053477">
    <property type="component" value="Unassembled WGS sequence"/>
</dbReference>
<dbReference type="InParanoid" id="A0A0H2RBN2"/>
<dbReference type="EMBL" id="KQ086060">
    <property type="protein sequence ID" value="KLO09285.1"/>
    <property type="molecule type" value="Genomic_DNA"/>
</dbReference>
<name>A0A0H2RBN2_9AGAM</name>
<evidence type="ECO:0000313" key="2">
    <source>
        <dbReference type="Proteomes" id="UP000053477"/>
    </source>
</evidence>
<organism evidence="1 2">
    <name type="scientific">Schizopora paradoxa</name>
    <dbReference type="NCBI Taxonomy" id="27342"/>
    <lineage>
        <taxon>Eukaryota</taxon>
        <taxon>Fungi</taxon>
        <taxon>Dikarya</taxon>
        <taxon>Basidiomycota</taxon>
        <taxon>Agaricomycotina</taxon>
        <taxon>Agaricomycetes</taxon>
        <taxon>Hymenochaetales</taxon>
        <taxon>Schizoporaceae</taxon>
        <taxon>Schizopora</taxon>
    </lineage>
</organism>
<keyword evidence="2" id="KW-1185">Reference proteome</keyword>